<proteinExistence type="predicted"/>
<accession>A0A7J3Z5D7</accession>
<dbReference type="InterPro" id="IPR007152">
    <property type="entry name" value="DUF354"/>
</dbReference>
<reference evidence="1" key="1">
    <citation type="journal article" date="2020" name="mSystems">
        <title>Genome- and Community-Level Interaction Insights into Carbon Utilization and Element Cycling Functions of Hydrothermarchaeota in Hydrothermal Sediment.</title>
        <authorList>
            <person name="Zhou Z."/>
            <person name="Liu Y."/>
            <person name="Xu W."/>
            <person name="Pan J."/>
            <person name="Luo Z.H."/>
            <person name="Li M."/>
        </authorList>
    </citation>
    <scope>NUCLEOTIDE SEQUENCE [LARGE SCALE GENOMIC DNA]</scope>
    <source>
        <strain evidence="1">SpSt-1105</strain>
    </source>
</reference>
<sequence length="348" mass="39735">MPMYDIWIDISNTPQVHVMRSLINALSGYTIYVTAFRRGEVAELLESYGVKATVFGQDKESSLHRSLTFAWRAIQLALYKAPKAKVLLSCENAMPIIAAKIKSMRVVLILDNDLKFKSGRLVFQRIENFIKEMADYILVPEVTAPVFEKLLGKNLYTYPGFKEHIYIADYRPDPEFPSKIPFKEYVVIRPESLSSLYVQHTKSIVPELLRLFEREGINVVYLPRNEAERALALNFKNVYIPSTPLNGLDLIYYSSATLTGSGTMAREAALLGVTAVSFFPGKTLLAVDKELVKQGKIFYSRNPEEIVEYVITNWSKRREPSFREAVKVKMFVAKVVKNVIEETKLRQD</sequence>
<name>A0A7J3Z5D7_9CREN</name>
<dbReference type="PIRSF" id="PIRSF005357">
    <property type="entry name" value="UCP005357"/>
    <property type="match status" value="1"/>
</dbReference>
<dbReference type="Pfam" id="PF04007">
    <property type="entry name" value="DUF354"/>
    <property type="match status" value="1"/>
</dbReference>
<dbReference type="SUPFAM" id="SSF53756">
    <property type="entry name" value="UDP-Glycosyltransferase/glycogen phosphorylase"/>
    <property type="match status" value="1"/>
</dbReference>
<dbReference type="PANTHER" id="PTHR39662">
    <property type="entry name" value="DUF354 DOMAIN-CONTAINING PROTEIN-RELATED"/>
    <property type="match status" value="1"/>
</dbReference>
<dbReference type="AlphaFoldDB" id="A0A7J3Z5D7"/>
<dbReference type="EMBL" id="DRYQ01000016">
    <property type="protein sequence ID" value="HHQ49996.1"/>
    <property type="molecule type" value="Genomic_DNA"/>
</dbReference>
<organism evidence="1">
    <name type="scientific">Ignisphaera aggregans</name>
    <dbReference type="NCBI Taxonomy" id="334771"/>
    <lineage>
        <taxon>Archaea</taxon>
        <taxon>Thermoproteota</taxon>
        <taxon>Thermoprotei</taxon>
        <taxon>Desulfurococcales</taxon>
        <taxon>Desulfurococcaceae</taxon>
        <taxon>Ignisphaera</taxon>
    </lineage>
</organism>
<dbReference type="PANTHER" id="PTHR39662:SF1">
    <property type="entry name" value="DUF354 DOMAIN-CONTAINING PROTEIN"/>
    <property type="match status" value="1"/>
</dbReference>
<evidence type="ECO:0000313" key="1">
    <source>
        <dbReference type="EMBL" id="HHQ49996.1"/>
    </source>
</evidence>
<comment type="caution">
    <text evidence="1">The sequence shown here is derived from an EMBL/GenBank/DDBJ whole genome shotgun (WGS) entry which is preliminary data.</text>
</comment>
<protein>
    <submittedName>
        <fullName evidence="1">DUF354 domain-containing protein</fullName>
    </submittedName>
</protein>
<gene>
    <name evidence="1" type="ORF">ENM66_01395</name>
</gene>